<dbReference type="InParanoid" id="A2DQY7"/>
<dbReference type="SUPFAM" id="SSF46689">
    <property type="entry name" value="Homeodomain-like"/>
    <property type="match status" value="1"/>
</dbReference>
<dbReference type="PANTHER" id="PTHR45614">
    <property type="entry name" value="MYB PROTEIN-RELATED"/>
    <property type="match status" value="1"/>
</dbReference>
<dbReference type="InterPro" id="IPR001005">
    <property type="entry name" value="SANT/Myb"/>
</dbReference>
<dbReference type="InterPro" id="IPR009057">
    <property type="entry name" value="Homeodomain-like_sf"/>
</dbReference>
<feature type="domain" description="HTH myb-type" evidence="2">
    <location>
        <begin position="100"/>
        <end position="150"/>
    </location>
</feature>
<dbReference type="STRING" id="5722.A2DQY7"/>
<dbReference type="Proteomes" id="UP000001542">
    <property type="component" value="Unassembled WGS sequence"/>
</dbReference>
<reference evidence="3" key="1">
    <citation type="submission" date="2006-10" db="EMBL/GenBank/DDBJ databases">
        <authorList>
            <person name="Amadeo P."/>
            <person name="Zhao Q."/>
            <person name="Wortman J."/>
            <person name="Fraser-Liggett C."/>
            <person name="Carlton J."/>
        </authorList>
    </citation>
    <scope>NUCLEOTIDE SEQUENCE</scope>
    <source>
        <strain evidence="3">G3</strain>
    </source>
</reference>
<reference evidence="3" key="2">
    <citation type="journal article" date="2007" name="Science">
        <title>Draft genome sequence of the sexually transmitted pathogen Trichomonas vaginalis.</title>
        <authorList>
            <person name="Carlton J.M."/>
            <person name="Hirt R.P."/>
            <person name="Silva J.C."/>
            <person name="Delcher A.L."/>
            <person name="Schatz M."/>
            <person name="Zhao Q."/>
            <person name="Wortman J.R."/>
            <person name="Bidwell S.L."/>
            <person name="Alsmark U.C.M."/>
            <person name="Besteiro S."/>
            <person name="Sicheritz-Ponten T."/>
            <person name="Noel C.J."/>
            <person name="Dacks J.B."/>
            <person name="Foster P.G."/>
            <person name="Simillion C."/>
            <person name="Van de Peer Y."/>
            <person name="Miranda-Saavedra D."/>
            <person name="Barton G.J."/>
            <person name="Westrop G.D."/>
            <person name="Mueller S."/>
            <person name="Dessi D."/>
            <person name="Fiori P.L."/>
            <person name="Ren Q."/>
            <person name="Paulsen I."/>
            <person name="Zhang H."/>
            <person name="Bastida-Corcuera F.D."/>
            <person name="Simoes-Barbosa A."/>
            <person name="Brown M.T."/>
            <person name="Hayes R.D."/>
            <person name="Mukherjee M."/>
            <person name="Okumura C.Y."/>
            <person name="Schneider R."/>
            <person name="Smith A.J."/>
            <person name="Vanacova S."/>
            <person name="Villalvazo M."/>
            <person name="Haas B.J."/>
            <person name="Pertea M."/>
            <person name="Feldblyum T.V."/>
            <person name="Utterback T.R."/>
            <person name="Shu C.L."/>
            <person name="Osoegawa K."/>
            <person name="de Jong P.J."/>
            <person name="Hrdy I."/>
            <person name="Horvathova L."/>
            <person name="Zubacova Z."/>
            <person name="Dolezal P."/>
            <person name="Malik S.B."/>
            <person name="Logsdon J.M. Jr."/>
            <person name="Henze K."/>
            <person name="Gupta A."/>
            <person name="Wang C.C."/>
            <person name="Dunne R.L."/>
            <person name="Upcroft J.A."/>
            <person name="Upcroft P."/>
            <person name="White O."/>
            <person name="Salzberg S.L."/>
            <person name="Tang P."/>
            <person name="Chiu C.-H."/>
            <person name="Lee Y.-S."/>
            <person name="Embley T.M."/>
            <person name="Coombs G.H."/>
            <person name="Mottram J.C."/>
            <person name="Tachezy J."/>
            <person name="Fraser-Liggett C.M."/>
            <person name="Johnson P.J."/>
        </authorList>
    </citation>
    <scope>NUCLEOTIDE SEQUENCE [LARGE SCALE GENOMIC DNA]</scope>
    <source>
        <strain evidence="3">G3</strain>
    </source>
</reference>
<accession>A2DQY7</accession>
<dbReference type="SMART" id="SM00717">
    <property type="entry name" value="SANT"/>
    <property type="match status" value="2"/>
</dbReference>
<keyword evidence="3" id="KW-0238">DNA-binding</keyword>
<evidence type="ECO:0000313" key="3">
    <source>
        <dbReference type="EMBL" id="EAY17254.1"/>
    </source>
</evidence>
<dbReference type="RefSeq" id="XP_001329477.1">
    <property type="nucleotide sequence ID" value="XM_001329442.1"/>
</dbReference>
<dbReference type="VEuPathDB" id="TrichDB:TVAGG3_0936510"/>
<dbReference type="Gene3D" id="1.10.10.60">
    <property type="entry name" value="Homeodomain-like"/>
    <property type="match status" value="2"/>
</dbReference>
<organism evidence="3 4">
    <name type="scientific">Trichomonas vaginalis (strain ATCC PRA-98 / G3)</name>
    <dbReference type="NCBI Taxonomy" id="412133"/>
    <lineage>
        <taxon>Eukaryota</taxon>
        <taxon>Metamonada</taxon>
        <taxon>Parabasalia</taxon>
        <taxon>Trichomonadida</taxon>
        <taxon>Trichomonadidae</taxon>
        <taxon>Trichomonas</taxon>
    </lineage>
</organism>
<dbReference type="eggNOG" id="KOG0048">
    <property type="taxonomic scope" value="Eukaryota"/>
</dbReference>
<feature type="domain" description="Myb-like" evidence="1">
    <location>
        <begin position="96"/>
        <end position="146"/>
    </location>
</feature>
<proteinExistence type="predicted"/>
<dbReference type="VEuPathDB" id="TrichDB:TVAG_292070"/>
<dbReference type="AlphaFoldDB" id="A2DQY7"/>
<dbReference type="KEGG" id="tva:4775270"/>
<dbReference type="PROSITE" id="PS50090">
    <property type="entry name" value="MYB_LIKE"/>
    <property type="match status" value="2"/>
</dbReference>
<dbReference type="GO" id="GO:0000981">
    <property type="term" value="F:DNA-binding transcription factor activity, RNA polymerase II-specific"/>
    <property type="evidence" value="ECO:0000318"/>
    <property type="project" value="GO_Central"/>
</dbReference>
<dbReference type="PROSITE" id="PS51294">
    <property type="entry name" value="HTH_MYB"/>
    <property type="match status" value="2"/>
</dbReference>
<dbReference type="GO" id="GO:0006355">
    <property type="term" value="P:regulation of DNA-templated transcription"/>
    <property type="evidence" value="ECO:0000318"/>
    <property type="project" value="GO_Central"/>
</dbReference>
<feature type="domain" description="HTH myb-type" evidence="2">
    <location>
        <begin position="43"/>
        <end position="99"/>
    </location>
</feature>
<dbReference type="PANTHER" id="PTHR45614:SF241">
    <property type="entry name" value="MYB-LIKE DNA-BINDING PROTEIN"/>
    <property type="match status" value="1"/>
</dbReference>
<keyword evidence="4" id="KW-1185">Reference proteome</keyword>
<evidence type="ECO:0000313" key="4">
    <source>
        <dbReference type="Proteomes" id="UP000001542"/>
    </source>
</evidence>
<gene>
    <name evidence="3" type="ORF">TVAG_292070</name>
</gene>
<name>A2DQY7_TRIV3</name>
<dbReference type="OrthoDB" id="2143914at2759"/>
<dbReference type="Pfam" id="PF13921">
    <property type="entry name" value="Myb_DNA-bind_6"/>
    <property type="match status" value="1"/>
</dbReference>
<dbReference type="InterPro" id="IPR017930">
    <property type="entry name" value="Myb_dom"/>
</dbReference>
<evidence type="ECO:0000259" key="1">
    <source>
        <dbReference type="PROSITE" id="PS50090"/>
    </source>
</evidence>
<dbReference type="CDD" id="cd00167">
    <property type="entry name" value="SANT"/>
    <property type="match status" value="2"/>
</dbReference>
<dbReference type="InterPro" id="IPR050560">
    <property type="entry name" value="MYB_TF"/>
</dbReference>
<dbReference type="GO" id="GO:0000978">
    <property type="term" value="F:RNA polymerase II cis-regulatory region sequence-specific DNA binding"/>
    <property type="evidence" value="ECO:0000318"/>
    <property type="project" value="GO_Central"/>
</dbReference>
<evidence type="ECO:0000259" key="2">
    <source>
        <dbReference type="PROSITE" id="PS51294"/>
    </source>
</evidence>
<dbReference type="GO" id="GO:0005634">
    <property type="term" value="C:nucleus"/>
    <property type="evidence" value="ECO:0000318"/>
    <property type="project" value="GO_Central"/>
</dbReference>
<dbReference type="SMR" id="A2DQY7"/>
<sequence>MQHMCTQKIPSIFELELPSTTMNLFDQNIPRSPIEFEEKVDLKVDQLKGLWSPSEDELLRKAVSVMKQPISWEEISKFVPGRTPKQCRERWLFRLCPDVNKAPFQKWEDELIVLERQKIGNHWTAIAAKLPGRTSCAVKNRWYTVLRNRVQKPVSQRVFYPPVEALSVYYFPQFMPQYV</sequence>
<dbReference type="EMBL" id="DS113233">
    <property type="protein sequence ID" value="EAY17254.1"/>
    <property type="molecule type" value="Genomic_DNA"/>
</dbReference>
<protein>
    <submittedName>
        <fullName evidence="3">Myb-like DNA-binding domain containing protein</fullName>
    </submittedName>
</protein>
<feature type="domain" description="Myb-like" evidence="1">
    <location>
        <begin position="43"/>
        <end position="95"/>
    </location>
</feature>